<name>A0A0E9QA36_ANGAN</name>
<dbReference type="AlphaFoldDB" id="A0A0E9QA36"/>
<dbReference type="EMBL" id="GBXM01095372">
    <property type="protein sequence ID" value="JAH13205.1"/>
    <property type="molecule type" value="Transcribed_RNA"/>
</dbReference>
<evidence type="ECO:0000313" key="1">
    <source>
        <dbReference type="EMBL" id="JAH13205.1"/>
    </source>
</evidence>
<reference evidence="1" key="1">
    <citation type="submission" date="2014-11" db="EMBL/GenBank/DDBJ databases">
        <authorList>
            <person name="Amaro Gonzalez C."/>
        </authorList>
    </citation>
    <scope>NUCLEOTIDE SEQUENCE</scope>
</reference>
<protein>
    <submittedName>
        <fullName evidence="1">Uncharacterized protein</fullName>
    </submittedName>
</protein>
<proteinExistence type="predicted"/>
<accession>A0A0E9QA36</accession>
<organism evidence="1">
    <name type="scientific">Anguilla anguilla</name>
    <name type="common">European freshwater eel</name>
    <name type="synonym">Muraena anguilla</name>
    <dbReference type="NCBI Taxonomy" id="7936"/>
    <lineage>
        <taxon>Eukaryota</taxon>
        <taxon>Metazoa</taxon>
        <taxon>Chordata</taxon>
        <taxon>Craniata</taxon>
        <taxon>Vertebrata</taxon>
        <taxon>Euteleostomi</taxon>
        <taxon>Actinopterygii</taxon>
        <taxon>Neopterygii</taxon>
        <taxon>Teleostei</taxon>
        <taxon>Anguilliformes</taxon>
        <taxon>Anguillidae</taxon>
        <taxon>Anguilla</taxon>
    </lineage>
</organism>
<sequence length="35" mass="4457">MRLICVKLTMWENDIRMTRRNVLTYHYVPYNSPWR</sequence>
<reference evidence="1" key="2">
    <citation type="journal article" date="2015" name="Fish Shellfish Immunol.">
        <title>Early steps in the European eel (Anguilla anguilla)-Vibrio vulnificus interaction in the gills: Role of the RtxA13 toxin.</title>
        <authorList>
            <person name="Callol A."/>
            <person name="Pajuelo D."/>
            <person name="Ebbesson L."/>
            <person name="Teles M."/>
            <person name="MacKenzie S."/>
            <person name="Amaro C."/>
        </authorList>
    </citation>
    <scope>NUCLEOTIDE SEQUENCE</scope>
</reference>